<dbReference type="InterPro" id="IPR004042">
    <property type="entry name" value="Intein_endonuc_central"/>
</dbReference>
<dbReference type="Gene3D" id="3.10.28.10">
    <property type="entry name" value="Homing endonucleases"/>
    <property type="match status" value="1"/>
</dbReference>
<evidence type="ECO:0000313" key="2">
    <source>
        <dbReference type="EMBL" id="AKB75794.1"/>
    </source>
</evidence>
<dbReference type="Pfam" id="PF14528">
    <property type="entry name" value="LAGLIDADG_3"/>
    <property type="match status" value="1"/>
</dbReference>
<dbReference type="PATRIC" id="fig|1434111.4.peg.3363"/>
<dbReference type="HOGENOM" id="CLU_695619_0_0_2"/>
<reference evidence="2 3" key="1">
    <citation type="submission" date="2014-07" db="EMBL/GenBank/DDBJ databases">
        <title>Methanogenic archaea and the global carbon cycle.</title>
        <authorList>
            <person name="Henriksen J.R."/>
            <person name="Luke J."/>
            <person name="Reinhart S."/>
            <person name="Benedict M.N."/>
            <person name="Youngblut N.D."/>
            <person name="Metcalf M.E."/>
            <person name="Whitaker R.J."/>
            <person name="Metcalf W.W."/>
        </authorList>
    </citation>
    <scope>NUCLEOTIDE SEQUENCE [LARGE SCALE GENOMIC DNA]</scope>
    <source>
        <strain evidence="2 3">Z-7289</strain>
    </source>
</reference>
<dbReference type="EMBL" id="CP009515">
    <property type="protein sequence ID" value="AKB75794.1"/>
    <property type="molecule type" value="Genomic_DNA"/>
</dbReference>
<dbReference type="Proteomes" id="UP000033072">
    <property type="component" value="Chromosome"/>
</dbReference>
<dbReference type="InterPro" id="IPR041025">
    <property type="entry name" value="HNH_repeat"/>
</dbReference>
<name>A0A0E3S446_9EURY</name>
<dbReference type="PROSITE" id="PS50819">
    <property type="entry name" value="INTEIN_ENDONUCLEASE"/>
    <property type="match status" value="1"/>
</dbReference>
<keyword evidence="3" id="KW-1185">Reference proteome</keyword>
<accession>A0A0E3S446</accession>
<dbReference type="InterPro" id="IPR027434">
    <property type="entry name" value="Homing_endonucl"/>
</dbReference>
<gene>
    <name evidence="2" type="ORF">MSLAZ_2533</name>
</gene>
<protein>
    <recommendedName>
        <fullName evidence="1">DOD-type homing endonuclease domain-containing protein</fullName>
    </recommendedName>
</protein>
<proteinExistence type="predicted"/>
<evidence type="ECO:0000259" key="1">
    <source>
        <dbReference type="PROSITE" id="PS50819"/>
    </source>
</evidence>
<organism evidence="2 3">
    <name type="scientific">Methanosarcina lacustris Z-7289</name>
    <dbReference type="NCBI Taxonomy" id="1434111"/>
    <lineage>
        <taxon>Archaea</taxon>
        <taxon>Methanobacteriati</taxon>
        <taxon>Methanobacteriota</taxon>
        <taxon>Stenosarchaea group</taxon>
        <taxon>Methanomicrobia</taxon>
        <taxon>Methanosarcinales</taxon>
        <taxon>Methanosarcinaceae</taxon>
        <taxon>Methanosarcina</taxon>
    </lineage>
</organism>
<dbReference type="SUPFAM" id="SSF55608">
    <property type="entry name" value="Homing endonucleases"/>
    <property type="match status" value="1"/>
</dbReference>
<dbReference type="InterPro" id="IPR004860">
    <property type="entry name" value="LAGLIDADG_dom"/>
</dbReference>
<evidence type="ECO:0000313" key="3">
    <source>
        <dbReference type="Proteomes" id="UP000033072"/>
    </source>
</evidence>
<feature type="domain" description="DOD-type homing endonuclease" evidence="1">
    <location>
        <begin position="197"/>
        <end position="332"/>
    </location>
</feature>
<sequence length="396" mass="47008">MGNMVDKNFLISEMKRFKEENGRLPQAKDMCAFDGYPNYKKYIKEFGSWNNAVDAVFNNEEDLAIKREIERDFLIAELRRFQETNNRLPFQKDMCAFDGYPSVYRYYKEFGSWNNAIKEILMPERDFLIMELRRFQEENGRLPFQKDMCAFDGYPSFHRYYKEFGSWNNAIKEISLKPQIDVSFFSPENLNLNKLYIIGYIIGDGSVSCDNQLFIITTENDKENLYDLYNYMNLDTKICIEEKKDYKTRYVIHKQCPQWAADLKEYGIVPNKSLISYIPLDYLRTSEEEAAICRGIFDSDGCITCRKDRKNFPPIFYVCGSKKLCEDYAYLLKKNCDIDCNISKNSENLSQIQIQGKKCQNIYDFLYGHENFYIKRKKDRFEKLLNGTFTLEDDNY</sequence>
<dbReference type="KEGG" id="mls:MSLAZ_2533"/>
<dbReference type="GO" id="GO:0004519">
    <property type="term" value="F:endonuclease activity"/>
    <property type="evidence" value="ECO:0007669"/>
    <property type="project" value="InterPro"/>
</dbReference>
<dbReference type="Pfam" id="PF18780">
    <property type="entry name" value="HNH_repeat"/>
    <property type="match status" value="3"/>
</dbReference>
<dbReference type="AlphaFoldDB" id="A0A0E3S446"/>